<dbReference type="InParanoid" id="E3MXQ3"/>
<dbReference type="EMBL" id="DS268492">
    <property type="protein sequence ID" value="EFP11705.1"/>
    <property type="molecule type" value="Genomic_DNA"/>
</dbReference>
<dbReference type="Proteomes" id="UP000008281">
    <property type="component" value="Unassembled WGS sequence"/>
</dbReference>
<proteinExistence type="predicted"/>
<evidence type="ECO:0000313" key="2">
    <source>
        <dbReference type="Proteomes" id="UP000008281"/>
    </source>
</evidence>
<dbReference type="PANTHER" id="PTHR31424">
    <property type="entry name" value="PROTEIN CBG23806"/>
    <property type="match status" value="1"/>
</dbReference>
<dbReference type="OMA" id="ITRYKCI"/>
<accession>E3MXQ3</accession>
<dbReference type="OrthoDB" id="10050996at2759"/>
<dbReference type="AlphaFoldDB" id="E3MXQ3"/>
<evidence type="ECO:0000313" key="1">
    <source>
        <dbReference type="EMBL" id="EFP11705.1"/>
    </source>
</evidence>
<name>E3MXQ3_CAERE</name>
<organism evidence="2">
    <name type="scientific">Caenorhabditis remanei</name>
    <name type="common">Caenorhabditis vulgaris</name>
    <dbReference type="NCBI Taxonomy" id="31234"/>
    <lineage>
        <taxon>Eukaryota</taxon>
        <taxon>Metazoa</taxon>
        <taxon>Ecdysozoa</taxon>
        <taxon>Nematoda</taxon>
        <taxon>Chromadorea</taxon>
        <taxon>Rhabditida</taxon>
        <taxon>Rhabditina</taxon>
        <taxon>Rhabditomorpha</taxon>
        <taxon>Rhabditoidea</taxon>
        <taxon>Rhabditidae</taxon>
        <taxon>Peloderinae</taxon>
        <taxon>Caenorhabditis</taxon>
    </lineage>
</organism>
<sequence>MMKHLGSIMSYSSTQKLTSAQQLDFSLTVKSFLIELRTTYPDMTVTPKLHILASHVMPFIEKFGVWGKTSEQSIEHFHRLLARLERQFGQVSDIITRYKCILLSHNLVNLRHDTLFKSRF</sequence>
<dbReference type="HOGENOM" id="CLU_162891_0_0_1"/>
<reference evidence="1" key="1">
    <citation type="submission" date="2007-07" db="EMBL/GenBank/DDBJ databases">
        <title>PCAP assembly of the Caenorhabditis remanei genome.</title>
        <authorList>
            <consortium name="The Caenorhabditis remanei Sequencing Consortium"/>
            <person name="Wilson R.K."/>
        </authorList>
    </citation>
    <scope>NUCLEOTIDE SEQUENCE [LARGE SCALE GENOMIC DNA]</scope>
    <source>
        <strain evidence="1">PB4641</strain>
    </source>
</reference>
<keyword evidence="2" id="KW-1185">Reference proteome</keyword>
<dbReference type="PANTHER" id="PTHR31424:SF3">
    <property type="entry name" value="RING-TYPE DOMAIN-CONTAINING PROTEIN"/>
    <property type="match status" value="1"/>
</dbReference>
<protein>
    <submittedName>
        <fullName evidence="1">Uncharacterized protein</fullName>
    </submittedName>
</protein>
<gene>
    <name evidence="1" type="ORF">CRE_27775</name>
</gene>